<dbReference type="Proteomes" id="UP000009168">
    <property type="component" value="Unassembled WGS sequence"/>
</dbReference>
<proteinExistence type="predicted"/>
<evidence type="ECO:0000313" key="2">
    <source>
        <dbReference type="Proteomes" id="UP000009168"/>
    </source>
</evidence>
<dbReference type="AlphaFoldDB" id="Q228L5"/>
<dbReference type="HOGENOM" id="CLU_2927721_0_0_1"/>
<reference evidence="2" key="1">
    <citation type="journal article" date="2006" name="PLoS Biol.">
        <title>Macronuclear genome sequence of the ciliate Tetrahymena thermophila, a model eukaryote.</title>
        <authorList>
            <person name="Eisen J.A."/>
            <person name="Coyne R.S."/>
            <person name="Wu M."/>
            <person name="Wu D."/>
            <person name="Thiagarajan M."/>
            <person name="Wortman J.R."/>
            <person name="Badger J.H."/>
            <person name="Ren Q."/>
            <person name="Amedeo P."/>
            <person name="Jones K.M."/>
            <person name="Tallon L.J."/>
            <person name="Delcher A.L."/>
            <person name="Salzberg S.L."/>
            <person name="Silva J.C."/>
            <person name="Haas B.J."/>
            <person name="Majoros W.H."/>
            <person name="Farzad M."/>
            <person name="Carlton J.M."/>
            <person name="Smith R.K. Jr."/>
            <person name="Garg J."/>
            <person name="Pearlman R.E."/>
            <person name="Karrer K.M."/>
            <person name="Sun L."/>
            <person name="Manning G."/>
            <person name="Elde N.C."/>
            <person name="Turkewitz A.P."/>
            <person name="Asai D.J."/>
            <person name="Wilkes D.E."/>
            <person name="Wang Y."/>
            <person name="Cai H."/>
            <person name="Collins K."/>
            <person name="Stewart B.A."/>
            <person name="Lee S.R."/>
            <person name="Wilamowska K."/>
            <person name="Weinberg Z."/>
            <person name="Ruzzo W.L."/>
            <person name="Wloga D."/>
            <person name="Gaertig J."/>
            <person name="Frankel J."/>
            <person name="Tsao C.-C."/>
            <person name="Gorovsky M.A."/>
            <person name="Keeling P.J."/>
            <person name="Waller R.F."/>
            <person name="Patron N.J."/>
            <person name="Cherry J.M."/>
            <person name="Stover N.A."/>
            <person name="Krieger C.J."/>
            <person name="del Toro C."/>
            <person name="Ryder H.F."/>
            <person name="Williamson S.C."/>
            <person name="Barbeau R.A."/>
            <person name="Hamilton E.P."/>
            <person name="Orias E."/>
        </authorList>
    </citation>
    <scope>NUCLEOTIDE SEQUENCE [LARGE SCALE GENOMIC DNA]</scope>
    <source>
        <strain evidence="2">SB210</strain>
    </source>
</reference>
<dbReference type="InParanoid" id="Q228L5"/>
<accession>Q228L5</accession>
<gene>
    <name evidence="1" type="ORF">TTHERM_01541730</name>
</gene>
<evidence type="ECO:0000313" key="1">
    <source>
        <dbReference type="EMBL" id="EAR81728.1"/>
    </source>
</evidence>
<dbReference type="EMBL" id="GG662755">
    <property type="protein sequence ID" value="EAR81728.1"/>
    <property type="molecule type" value="Genomic_DNA"/>
</dbReference>
<name>Q228L5_TETTS</name>
<dbReference type="KEGG" id="tet:TTHERM_01541730"/>
<sequence>MTNQFNQNTSLLKKLQFFYTLLKNIIHQFQQRIDRYNKCVDFQETQIFRRLNQFVYDTQTL</sequence>
<protein>
    <submittedName>
        <fullName evidence="1">Uncharacterized protein</fullName>
    </submittedName>
</protein>
<dbReference type="GeneID" id="7845221"/>
<organism evidence="1 2">
    <name type="scientific">Tetrahymena thermophila (strain SB210)</name>
    <dbReference type="NCBI Taxonomy" id="312017"/>
    <lineage>
        <taxon>Eukaryota</taxon>
        <taxon>Sar</taxon>
        <taxon>Alveolata</taxon>
        <taxon>Ciliophora</taxon>
        <taxon>Intramacronucleata</taxon>
        <taxon>Oligohymenophorea</taxon>
        <taxon>Hymenostomatida</taxon>
        <taxon>Tetrahymenina</taxon>
        <taxon>Tetrahymenidae</taxon>
        <taxon>Tetrahymena</taxon>
    </lineage>
</organism>
<keyword evidence="2" id="KW-1185">Reference proteome</keyword>
<dbReference type="RefSeq" id="XP_001029391.1">
    <property type="nucleotide sequence ID" value="XM_001029391.1"/>
</dbReference>